<evidence type="ECO:0000259" key="6">
    <source>
        <dbReference type="PROSITE" id="PS50071"/>
    </source>
</evidence>
<dbReference type="InterPro" id="IPR008422">
    <property type="entry name" value="KN_HD"/>
</dbReference>
<dbReference type="CDD" id="cd00086">
    <property type="entry name" value="homeodomain"/>
    <property type="match status" value="1"/>
</dbReference>
<dbReference type="AlphaFoldDB" id="A0A813MKL7"/>
<feature type="region of interest" description="Disordered" evidence="5">
    <location>
        <begin position="1"/>
        <end position="20"/>
    </location>
</feature>
<dbReference type="InterPro" id="IPR001356">
    <property type="entry name" value="HD"/>
</dbReference>
<sequence length="253" mass="29382">MYYPSNQVNENQSPYQTGYNLNDCNDSSRISPNLNYYNMLYQNNWSYYQGYKNTSYNYYSPCNSASYSTDYSSPESSESSPAYTSYNYSYYDKEPADIHLALETSQIVSQKNVELPEIYSSYAVSNAALDTIPNGDSCYETPMRTKSSKACRNSRKQLLPDIAVDIMNDWFEDHFNNPYPTLEEKEKMAKQAGITVKQVNAWFSNRRNRSQNTKPKRIKRAIEQEINHLFSEISYVQNGTQLLEKFKKTLLSQ</sequence>
<organism evidence="7 8">
    <name type="scientific">Brachionus calyciflorus</name>
    <dbReference type="NCBI Taxonomy" id="104777"/>
    <lineage>
        <taxon>Eukaryota</taxon>
        <taxon>Metazoa</taxon>
        <taxon>Spiralia</taxon>
        <taxon>Gnathifera</taxon>
        <taxon>Rotifera</taxon>
        <taxon>Eurotatoria</taxon>
        <taxon>Monogononta</taxon>
        <taxon>Pseudotrocha</taxon>
        <taxon>Ploima</taxon>
        <taxon>Brachionidae</taxon>
        <taxon>Brachionus</taxon>
    </lineage>
</organism>
<dbReference type="PROSITE" id="PS50071">
    <property type="entry name" value="HOMEOBOX_2"/>
    <property type="match status" value="1"/>
</dbReference>
<feature type="DNA-binding region" description="Homeobox" evidence="4">
    <location>
        <begin position="152"/>
        <end position="214"/>
    </location>
</feature>
<keyword evidence="3 4" id="KW-0539">Nucleus</keyword>
<protein>
    <recommendedName>
        <fullName evidence="6">Homeobox domain-containing protein</fullName>
    </recommendedName>
</protein>
<proteinExistence type="predicted"/>
<feature type="domain" description="Homeobox" evidence="6">
    <location>
        <begin position="150"/>
        <end position="213"/>
    </location>
</feature>
<dbReference type="Pfam" id="PF05920">
    <property type="entry name" value="Homeobox_KN"/>
    <property type="match status" value="1"/>
</dbReference>
<evidence type="ECO:0000256" key="4">
    <source>
        <dbReference type="PROSITE-ProRule" id="PRU00108"/>
    </source>
</evidence>
<dbReference type="GO" id="GO:0006355">
    <property type="term" value="P:regulation of DNA-templated transcription"/>
    <property type="evidence" value="ECO:0007669"/>
    <property type="project" value="InterPro"/>
</dbReference>
<accession>A0A813MKL7</accession>
<name>A0A813MKL7_9BILA</name>
<keyword evidence="8" id="KW-1185">Reference proteome</keyword>
<dbReference type="PANTHER" id="PTHR11850">
    <property type="entry name" value="HOMEOBOX PROTEIN TRANSCRIPTION FACTORS"/>
    <property type="match status" value="1"/>
</dbReference>
<dbReference type="SMART" id="SM00389">
    <property type="entry name" value="HOX"/>
    <property type="match status" value="1"/>
</dbReference>
<evidence type="ECO:0000313" key="7">
    <source>
        <dbReference type="EMBL" id="CAF0722249.1"/>
    </source>
</evidence>
<reference evidence="7" key="1">
    <citation type="submission" date="2021-02" db="EMBL/GenBank/DDBJ databases">
        <authorList>
            <person name="Nowell W R."/>
        </authorList>
    </citation>
    <scope>NUCLEOTIDE SEQUENCE</scope>
    <source>
        <strain evidence="7">Ploen Becks lab</strain>
    </source>
</reference>
<dbReference type="Gene3D" id="1.10.10.60">
    <property type="entry name" value="Homeodomain-like"/>
    <property type="match status" value="1"/>
</dbReference>
<dbReference type="Proteomes" id="UP000663879">
    <property type="component" value="Unassembled WGS sequence"/>
</dbReference>
<dbReference type="GO" id="GO:0003677">
    <property type="term" value="F:DNA binding"/>
    <property type="evidence" value="ECO:0007669"/>
    <property type="project" value="UniProtKB-UniRule"/>
</dbReference>
<evidence type="ECO:0000256" key="3">
    <source>
        <dbReference type="ARBA" id="ARBA00023242"/>
    </source>
</evidence>
<keyword evidence="1 4" id="KW-0238">DNA-binding</keyword>
<comment type="subcellular location">
    <subcellularLocation>
        <location evidence="4">Nucleus</location>
    </subcellularLocation>
</comment>
<dbReference type="InterPro" id="IPR050224">
    <property type="entry name" value="TALE_homeobox"/>
</dbReference>
<comment type="caution">
    <text evidence="7">The sequence shown here is derived from an EMBL/GenBank/DDBJ whole genome shotgun (WGS) entry which is preliminary data.</text>
</comment>
<dbReference type="OrthoDB" id="4187154at2759"/>
<evidence type="ECO:0000256" key="1">
    <source>
        <dbReference type="ARBA" id="ARBA00023125"/>
    </source>
</evidence>
<evidence type="ECO:0000256" key="2">
    <source>
        <dbReference type="ARBA" id="ARBA00023155"/>
    </source>
</evidence>
<gene>
    <name evidence="7" type="ORF">OXX778_LOCUS2247</name>
</gene>
<dbReference type="EMBL" id="CAJNOC010000170">
    <property type="protein sequence ID" value="CAF0722249.1"/>
    <property type="molecule type" value="Genomic_DNA"/>
</dbReference>
<dbReference type="GO" id="GO:0005634">
    <property type="term" value="C:nucleus"/>
    <property type="evidence" value="ECO:0007669"/>
    <property type="project" value="UniProtKB-SubCell"/>
</dbReference>
<keyword evidence="2 4" id="KW-0371">Homeobox</keyword>
<dbReference type="SUPFAM" id="SSF46689">
    <property type="entry name" value="Homeodomain-like"/>
    <property type="match status" value="1"/>
</dbReference>
<dbReference type="InterPro" id="IPR009057">
    <property type="entry name" value="Homeodomain-like_sf"/>
</dbReference>
<evidence type="ECO:0000256" key="5">
    <source>
        <dbReference type="SAM" id="MobiDB-lite"/>
    </source>
</evidence>
<evidence type="ECO:0000313" key="8">
    <source>
        <dbReference type="Proteomes" id="UP000663879"/>
    </source>
</evidence>